<keyword evidence="3 4" id="KW-0539">Nucleus</keyword>
<dbReference type="Gene3D" id="1.20.1160.11">
    <property type="entry name" value="Paired amphipathic helix"/>
    <property type="match status" value="1"/>
</dbReference>
<dbReference type="EMBL" id="KB870805">
    <property type="protein sequence ID" value="EOA37267.1"/>
    <property type="molecule type" value="Genomic_DNA"/>
</dbReference>
<reference evidence="6" key="1">
    <citation type="journal article" date="2013" name="Nat. Genet.">
        <title>The Capsella rubella genome and the genomic consequences of rapid mating system evolution.</title>
        <authorList>
            <person name="Slotte T."/>
            <person name="Hazzouri K.M."/>
            <person name="Agren J.A."/>
            <person name="Koenig D."/>
            <person name="Maumus F."/>
            <person name="Guo Y.L."/>
            <person name="Steige K."/>
            <person name="Platts A.E."/>
            <person name="Escobar J.S."/>
            <person name="Newman L.K."/>
            <person name="Wang W."/>
            <person name="Mandakova T."/>
            <person name="Vello E."/>
            <person name="Smith L.M."/>
            <person name="Henz S.R."/>
            <person name="Steffen J."/>
            <person name="Takuno S."/>
            <person name="Brandvain Y."/>
            <person name="Coop G."/>
            <person name="Andolfatto P."/>
            <person name="Hu T.T."/>
            <person name="Blanchette M."/>
            <person name="Clark R.M."/>
            <person name="Quesneville H."/>
            <person name="Nordborg M."/>
            <person name="Gaut B.S."/>
            <person name="Lysak M.A."/>
            <person name="Jenkins J."/>
            <person name="Grimwood J."/>
            <person name="Chapman J."/>
            <person name="Prochnik S."/>
            <person name="Shu S."/>
            <person name="Rokhsar D."/>
            <person name="Schmutz J."/>
            <person name="Weigel D."/>
            <person name="Wright S.I."/>
        </authorList>
    </citation>
    <scope>NUCLEOTIDE SEQUENCE [LARGE SCALE GENOMIC DNA]</scope>
    <source>
        <strain evidence="6">cv. Monte Gargano</strain>
    </source>
</reference>
<proteinExistence type="predicted"/>
<dbReference type="GO" id="GO:0000785">
    <property type="term" value="C:chromatin"/>
    <property type="evidence" value="ECO:0007669"/>
    <property type="project" value="TreeGrafter"/>
</dbReference>
<accession>R0GMT1</accession>
<dbReference type="InterPro" id="IPR036600">
    <property type="entry name" value="PAH_sf"/>
</dbReference>
<dbReference type="STRING" id="81985.R0GMT1"/>
<evidence type="ECO:0000256" key="4">
    <source>
        <dbReference type="PROSITE-ProRule" id="PRU00810"/>
    </source>
</evidence>
<keyword evidence="6" id="KW-1185">Reference proteome</keyword>
<protein>
    <recommendedName>
        <fullName evidence="7">Histone deacetylase interacting domain-containing protein</fullName>
    </recommendedName>
</protein>
<dbReference type="PANTHER" id="PTHR12346:SF0">
    <property type="entry name" value="SIN3A, ISOFORM G"/>
    <property type="match status" value="1"/>
</dbReference>
<dbReference type="eggNOG" id="KOG4204">
    <property type="taxonomic scope" value="Eukaryota"/>
</dbReference>
<keyword evidence="2" id="KW-0678">Repressor</keyword>
<dbReference type="PROSITE" id="PS51477">
    <property type="entry name" value="PAH"/>
    <property type="match status" value="1"/>
</dbReference>
<dbReference type="Pfam" id="PF02671">
    <property type="entry name" value="PAH"/>
    <property type="match status" value="1"/>
</dbReference>
<dbReference type="AlphaFoldDB" id="R0GMT1"/>
<dbReference type="PANTHER" id="PTHR12346">
    <property type="entry name" value="SIN3B-RELATED"/>
    <property type="match status" value="1"/>
</dbReference>
<evidence type="ECO:0000256" key="3">
    <source>
        <dbReference type="ARBA" id="ARBA00023242"/>
    </source>
</evidence>
<evidence type="ECO:0000313" key="6">
    <source>
        <dbReference type="Proteomes" id="UP000029121"/>
    </source>
</evidence>
<dbReference type="SUPFAM" id="SSF47762">
    <property type="entry name" value="PAH2 domain"/>
    <property type="match status" value="1"/>
</dbReference>
<dbReference type="GO" id="GO:0003714">
    <property type="term" value="F:transcription corepressor activity"/>
    <property type="evidence" value="ECO:0007669"/>
    <property type="project" value="InterPro"/>
</dbReference>
<dbReference type="InterPro" id="IPR003822">
    <property type="entry name" value="PAH"/>
</dbReference>
<dbReference type="GO" id="GO:0000118">
    <property type="term" value="C:histone deacetylase complex"/>
    <property type="evidence" value="ECO:0007669"/>
    <property type="project" value="TreeGrafter"/>
</dbReference>
<dbReference type="FunFam" id="1.20.1160.11:FF:000001">
    <property type="entry name" value="Paired amphipathic helix protein Sin3"/>
    <property type="match status" value="1"/>
</dbReference>
<dbReference type="Proteomes" id="UP000029121">
    <property type="component" value="Unassembled WGS sequence"/>
</dbReference>
<evidence type="ECO:0000256" key="1">
    <source>
        <dbReference type="ARBA" id="ARBA00004123"/>
    </source>
</evidence>
<sequence length="127" mass="14312">MVGGKSKHMGEGSKPKANKDDAYAYLRVLRDHFHNDSKKYDDFVAIMNNFKARRIDRDDCIKEVEKLLRGQRNLISGFNTFLPKSLEITNYYVGAGEAVSSNLEVRHSAATKLLARPVTIRSSSSSF</sequence>
<evidence type="ECO:0008006" key="7">
    <source>
        <dbReference type="Google" id="ProtNLM"/>
    </source>
</evidence>
<name>R0GMT1_9BRAS</name>
<evidence type="ECO:0000256" key="2">
    <source>
        <dbReference type="ARBA" id="ARBA00022491"/>
    </source>
</evidence>
<gene>
    <name evidence="5" type="ORF">CARUB_v10010846mg</name>
</gene>
<dbReference type="GO" id="GO:0000122">
    <property type="term" value="P:negative regulation of transcription by RNA polymerase II"/>
    <property type="evidence" value="ECO:0007669"/>
    <property type="project" value="TreeGrafter"/>
</dbReference>
<dbReference type="InterPro" id="IPR039774">
    <property type="entry name" value="Sin3-like"/>
</dbReference>
<organism evidence="5 6">
    <name type="scientific">Capsella rubella</name>
    <dbReference type="NCBI Taxonomy" id="81985"/>
    <lineage>
        <taxon>Eukaryota</taxon>
        <taxon>Viridiplantae</taxon>
        <taxon>Streptophyta</taxon>
        <taxon>Embryophyta</taxon>
        <taxon>Tracheophyta</taxon>
        <taxon>Spermatophyta</taxon>
        <taxon>Magnoliopsida</taxon>
        <taxon>eudicotyledons</taxon>
        <taxon>Gunneridae</taxon>
        <taxon>Pentapetalae</taxon>
        <taxon>rosids</taxon>
        <taxon>malvids</taxon>
        <taxon>Brassicales</taxon>
        <taxon>Brassicaceae</taxon>
        <taxon>Camelineae</taxon>
        <taxon>Capsella</taxon>
    </lineage>
</organism>
<comment type="subcellular location">
    <subcellularLocation>
        <location evidence="1 4">Nucleus</location>
    </subcellularLocation>
</comment>
<evidence type="ECO:0000313" key="5">
    <source>
        <dbReference type="EMBL" id="EOA37267.1"/>
    </source>
</evidence>